<evidence type="ECO:0000256" key="2">
    <source>
        <dbReference type="ARBA" id="ARBA00022475"/>
    </source>
</evidence>
<evidence type="ECO:0000256" key="5">
    <source>
        <dbReference type="ARBA" id="ARBA00022692"/>
    </source>
</evidence>
<feature type="transmembrane region" description="Helical" evidence="8">
    <location>
        <begin position="221"/>
        <end position="240"/>
    </location>
</feature>
<feature type="transmembrane region" description="Helical" evidence="8">
    <location>
        <begin position="370"/>
        <end position="388"/>
    </location>
</feature>
<feature type="domain" description="Glycosyltransferase RgtA/B/C/D-like" evidence="9">
    <location>
        <begin position="79"/>
        <end position="203"/>
    </location>
</feature>
<feature type="transmembrane region" description="Helical" evidence="8">
    <location>
        <begin position="314"/>
        <end position="333"/>
    </location>
</feature>
<feature type="transmembrane region" description="Helical" evidence="8">
    <location>
        <begin position="128"/>
        <end position="152"/>
    </location>
</feature>
<protein>
    <recommendedName>
        <fullName evidence="9">Glycosyltransferase RgtA/B/C/D-like domain-containing protein</fullName>
    </recommendedName>
</protein>
<comment type="caution">
    <text evidence="10">The sequence shown here is derived from an EMBL/GenBank/DDBJ whole genome shotgun (WGS) entry which is preliminary data.</text>
</comment>
<evidence type="ECO:0000313" key="11">
    <source>
        <dbReference type="Proteomes" id="UP000244066"/>
    </source>
</evidence>
<feature type="transmembrane region" description="Helical" evidence="8">
    <location>
        <begin position="345"/>
        <end position="364"/>
    </location>
</feature>
<reference evidence="10 11" key="1">
    <citation type="submission" date="2017-04" db="EMBL/GenBank/DDBJ databases">
        <title>Draft Aigarchaeota genome from a New Zealand hot spring.</title>
        <authorList>
            <person name="Reysenbach A.-L."/>
            <person name="Donaho J.A."/>
            <person name="Gerhart J."/>
            <person name="Kelley J.F."/>
            <person name="Kouba K."/>
            <person name="Podar M."/>
            <person name="Stott M."/>
        </authorList>
    </citation>
    <scope>NUCLEOTIDE SEQUENCE [LARGE SCALE GENOMIC DNA]</scope>
    <source>
        <strain evidence="10">NZ13_MG1</strain>
    </source>
</reference>
<accession>A0A2R7Y9U4</accession>
<dbReference type="AlphaFoldDB" id="A0A2R7Y9U4"/>
<dbReference type="InterPro" id="IPR038731">
    <property type="entry name" value="RgtA/B/C-like"/>
</dbReference>
<keyword evidence="4" id="KW-0808">Transferase</keyword>
<keyword evidence="2" id="KW-1003">Cell membrane</keyword>
<evidence type="ECO:0000256" key="4">
    <source>
        <dbReference type="ARBA" id="ARBA00022679"/>
    </source>
</evidence>
<keyword evidence="3" id="KW-0328">Glycosyltransferase</keyword>
<name>A0A2R7Y9U4_9ARCH</name>
<evidence type="ECO:0000256" key="1">
    <source>
        <dbReference type="ARBA" id="ARBA00004651"/>
    </source>
</evidence>
<dbReference type="GO" id="GO:0016763">
    <property type="term" value="F:pentosyltransferase activity"/>
    <property type="evidence" value="ECO:0007669"/>
    <property type="project" value="TreeGrafter"/>
</dbReference>
<keyword evidence="7 8" id="KW-0472">Membrane</keyword>
<dbReference type="EMBL" id="NDWU01000001">
    <property type="protein sequence ID" value="PUA34304.1"/>
    <property type="molecule type" value="Genomic_DNA"/>
</dbReference>
<dbReference type="GO" id="GO:0005886">
    <property type="term" value="C:plasma membrane"/>
    <property type="evidence" value="ECO:0007669"/>
    <property type="project" value="UniProtKB-SubCell"/>
</dbReference>
<gene>
    <name evidence="10" type="ORF">B9J98_00180</name>
</gene>
<feature type="transmembrane region" description="Helical" evidence="8">
    <location>
        <begin position="99"/>
        <end position="116"/>
    </location>
</feature>
<evidence type="ECO:0000259" key="9">
    <source>
        <dbReference type="Pfam" id="PF13231"/>
    </source>
</evidence>
<evidence type="ECO:0000256" key="7">
    <source>
        <dbReference type="ARBA" id="ARBA00023136"/>
    </source>
</evidence>
<sequence>MILVFLRKHLGRLDTQLVLLSAIILLLKLSIISKPWPKLPPSQCVNPPLSTDCALIFDEAHYVPAARKMLMGIAVNNEHPPLSKALIVLGILLFGDNPIGWRVFMAISGAASVYLLGKMANFVLKNNVLALCSATLFACDVTSFNISSMAILDAPAMMFSLLSALLFLQGRYFTSGIVMSLALLCKISSAFILLGLMLYLFLKMCYLRMRLVDAIRETLKVFEKTAITSLAILLAGLAVYDYSFKAYSTPFQHLDYILNYHTILTFKEGDVVHMPITWASPIVSFPREAYFVVTVTVDGREYHPIAYYGMQSPLWLMTWPLLAFATYSSISSLKRKTFPDNEVLTISWISMTYLTFFPLAYILHRWVYPFYFYSTVPMLAVGLTCIFGEDKLSKIILFVICALQIGWFIVWFPVKPQWLIDFLLSVGLPA</sequence>
<evidence type="ECO:0000256" key="3">
    <source>
        <dbReference type="ARBA" id="ARBA00022676"/>
    </source>
</evidence>
<comment type="subcellular location">
    <subcellularLocation>
        <location evidence="1">Cell membrane</location>
        <topology evidence="1">Multi-pass membrane protein</topology>
    </subcellularLocation>
</comment>
<dbReference type="GO" id="GO:0008610">
    <property type="term" value="P:lipid biosynthetic process"/>
    <property type="evidence" value="ECO:0007669"/>
    <property type="project" value="UniProtKB-ARBA"/>
</dbReference>
<dbReference type="InterPro" id="IPR050297">
    <property type="entry name" value="LipidA_mod_glycosyltrf_83"/>
</dbReference>
<keyword evidence="5 8" id="KW-0812">Transmembrane</keyword>
<dbReference type="PANTHER" id="PTHR33908">
    <property type="entry name" value="MANNOSYLTRANSFERASE YKCB-RELATED"/>
    <property type="match status" value="1"/>
</dbReference>
<feature type="transmembrane region" description="Helical" evidence="8">
    <location>
        <begin position="172"/>
        <end position="201"/>
    </location>
</feature>
<evidence type="ECO:0000313" key="10">
    <source>
        <dbReference type="EMBL" id="PUA34304.1"/>
    </source>
</evidence>
<proteinExistence type="predicted"/>
<dbReference type="PANTHER" id="PTHR33908:SF11">
    <property type="entry name" value="MEMBRANE PROTEIN"/>
    <property type="match status" value="1"/>
</dbReference>
<keyword evidence="6 8" id="KW-1133">Transmembrane helix</keyword>
<feature type="transmembrane region" description="Helical" evidence="8">
    <location>
        <begin position="395"/>
        <end position="414"/>
    </location>
</feature>
<evidence type="ECO:0000256" key="8">
    <source>
        <dbReference type="SAM" id="Phobius"/>
    </source>
</evidence>
<dbReference type="Pfam" id="PF13231">
    <property type="entry name" value="PMT_2"/>
    <property type="match status" value="1"/>
</dbReference>
<dbReference type="Proteomes" id="UP000244066">
    <property type="component" value="Unassembled WGS sequence"/>
</dbReference>
<organism evidence="10 11">
    <name type="scientific">Candidatus Terraquivivens tikiterensis</name>
    <dbReference type="NCBI Taxonomy" id="1980982"/>
    <lineage>
        <taxon>Archaea</taxon>
        <taxon>Nitrososphaerota</taxon>
        <taxon>Candidatus Wolframiiraptoraceae</taxon>
        <taxon>Candidatus Terraquivivens</taxon>
    </lineage>
</organism>
<evidence type="ECO:0000256" key="6">
    <source>
        <dbReference type="ARBA" id="ARBA00022989"/>
    </source>
</evidence>